<dbReference type="Pfam" id="PF04536">
    <property type="entry name" value="TPM_phosphatase"/>
    <property type="match status" value="1"/>
</dbReference>
<dbReference type="eggNOG" id="COG3762">
    <property type="taxonomic scope" value="Bacteria"/>
</dbReference>
<proteinExistence type="predicted"/>
<dbReference type="EMBL" id="CP000148">
    <property type="protein sequence ID" value="ABB31607.1"/>
    <property type="molecule type" value="Genomic_DNA"/>
</dbReference>
<evidence type="ECO:0000313" key="3">
    <source>
        <dbReference type="EMBL" id="ABB31607.1"/>
    </source>
</evidence>
<dbReference type="Proteomes" id="UP000007073">
    <property type="component" value="Chromosome"/>
</dbReference>
<keyword evidence="1" id="KW-0812">Transmembrane</keyword>
<dbReference type="Gene3D" id="3.10.310.50">
    <property type="match status" value="1"/>
</dbReference>
<dbReference type="InterPro" id="IPR007621">
    <property type="entry name" value="TPM_dom"/>
</dbReference>
<feature type="domain" description="TPM" evidence="2">
    <location>
        <begin position="108"/>
        <end position="172"/>
    </location>
</feature>
<reference evidence="3 4" key="2">
    <citation type="journal article" date="2009" name="BMC Microbiol.">
        <title>The genome sequence of Geobacter metallireducens: features of metabolism, physiology and regulation common and dissimilar to Geobacter sulfurreducens.</title>
        <authorList>
            <person name="Aklujkar M."/>
            <person name="Krushkal J."/>
            <person name="DiBartolo G."/>
            <person name="Lapidus A."/>
            <person name="Land M.L."/>
            <person name="Lovley D.R."/>
        </authorList>
    </citation>
    <scope>NUCLEOTIDE SEQUENCE [LARGE SCALE GENOMIC DNA]</scope>
    <source>
        <strain evidence="4">ATCC 53774 / DSM 7210 / GS-15</strain>
    </source>
</reference>
<evidence type="ECO:0000259" key="2">
    <source>
        <dbReference type="Pfam" id="PF04536"/>
    </source>
</evidence>
<keyword evidence="1" id="KW-0472">Membrane</keyword>
<gene>
    <name evidence="3" type="ordered locus">Gmet_1373</name>
</gene>
<feature type="transmembrane region" description="Helical" evidence="1">
    <location>
        <begin position="71"/>
        <end position="88"/>
    </location>
</feature>
<feature type="transmembrane region" description="Helical" evidence="1">
    <location>
        <begin position="47"/>
        <end position="65"/>
    </location>
</feature>
<dbReference type="PANTHER" id="PTHR30373:SF8">
    <property type="entry name" value="BLL7265 PROTEIN"/>
    <property type="match status" value="1"/>
</dbReference>
<reference evidence="3 4" key="1">
    <citation type="submission" date="2005-10" db="EMBL/GenBank/DDBJ databases">
        <title>Complete sequence of Geobacter metallireducens GS-15.</title>
        <authorList>
            <consortium name="US DOE Joint Genome Institute"/>
            <person name="Copeland A."/>
            <person name="Lucas S."/>
            <person name="Lapidus A."/>
            <person name="Barry K."/>
            <person name="Detter J.C."/>
            <person name="Glavina T."/>
            <person name="Hammon N."/>
            <person name="Israni S."/>
            <person name="Pitluck S."/>
            <person name="Di Bartolo G."/>
            <person name="Chain P."/>
            <person name="Schmutz J."/>
            <person name="Larimer F."/>
            <person name="Land M."/>
            <person name="Kyrpides N."/>
            <person name="Ivanova N."/>
            <person name="Richardson P."/>
        </authorList>
    </citation>
    <scope>NUCLEOTIDE SEQUENCE [LARGE SCALE GENOMIC DNA]</scope>
    <source>
        <strain evidence="4">ATCC 53774 / DSM 7210 / GS-15</strain>
    </source>
</reference>
<organism evidence="3 4">
    <name type="scientific">Geobacter metallireducens (strain ATCC 53774 / DSM 7210 / GS-15)</name>
    <dbReference type="NCBI Taxonomy" id="269799"/>
    <lineage>
        <taxon>Bacteria</taxon>
        <taxon>Pseudomonadati</taxon>
        <taxon>Thermodesulfobacteriota</taxon>
        <taxon>Desulfuromonadia</taxon>
        <taxon>Geobacterales</taxon>
        <taxon>Geobacteraceae</taxon>
        <taxon>Geobacter</taxon>
    </lineage>
</organism>
<dbReference type="PANTHER" id="PTHR30373">
    <property type="entry name" value="UPF0603 PROTEIN YGCG"/>
    <property type="match status" value="1"/>
</dbReference>
<name>Q39VW7_GEOMG</name>
<dbReference type="STRING" id="269799.Gmet_1373"/>
<sequence>MKRAEEFFTPKERERVRAAVAETERGTSGEIATMVVDASDSYREAEILGAVLLSGLLSVIVAVTIHHVTIWSYIPLVVLLYFPSWYLFRRAPRLKLPFAGRRRLAEAVRERAVRAFYEKGLYRTREETGILIFISLLEHKVWILGDRGINKKIDPRFWQELAAQLARGLREGRACDVLCSVVAGCGAELARHFPHRADDVNELQDEILTER</sequence>
<evidence type="ECO:0000256" key="1">
    <source>
        <dbReference type="SAM" id="Phobius"/>
    </source>
</evidence>
<dbReference type="RefSeq" id="WP_004513135.1">
    <property type="nucleotide sequence ID" value="NC_007517.1"/>
</dbReference>
<keyword evidence="4" id="KW-1185">Reference proteome</keyword>
<protein>
    <recommendedName>
        <fullName evidence="2">TPM domain-containing protein</fullName>
    </recommendedName>
</protein>
<dbReference type="HOGENOM" id="CLU_086382_0_1_7"/>
<keyword evidence="1" id="KW-1133">Transmembrane helix</keyword>
<dbReference type="AlphaFoldDB" id="Q39VW7"/>
<evidence type="ECO:0000313" key="4">
    <source>
        <dbReference type="Proteomes" id="UP000007073"/>
    </source>
</evidence>
<accession>Q39VW7</accession>
<dbReference type="KEGG" id="gme:Gmet_1373"/>